<dbReference type="Proteomes" id="UP000501534">
    <property type="component" value="Chromosome"/>
</dbReference>
<feature type="chain" id="PRO_5026984976" evidence="2">
    <location>
        <begin position="23"/>
        <end position="230"/>
    </location>
</feature>
<comment type="subcellular location">
    <subcellularLocation>
        <location evidence="1">Cell outer membrane</location>
    </subcellularLocation>
</comment>
<name>A0A6M4GUG7_9PROT</name>
<dbReference type="GO" id="GO:0009279">
    <property type="term" value="C:cell outer membrane"/>
    <property type="evidence" value="ECO:0007669"/>
    <property type="project" value="UniProtKB-SubCell"/>
</dbReference>
<proteinExistence type="predicted"/>
<gene>
    <name evidence="4" type="primary">ompA_1</name>
    <name evidence="4" type="ORF">DSM104443_01024</name>
</gene>
<protein>
    <submittedName>
        <fullName evidence="4">Outer membrane protein A</fullName>
    </submittedName>
</protein>
<dbReference type="Gene3D" id="2.40.160.20">
    <property type="match status" value="1"/>
</dbReference>
<dbReference type="Pfam" id="PF01389">
    <property type="entry name" value="OmpA_membrane"/>
    <property type="match status" value="1"/>
</dbReference>
<reference evidence="4 5" key="1">
    <citation type="submission" date="2020-04" db="EMBL/GenBank/DDBJ databases">
        <title>Usitatibacter rugosus gen. nov., sp. nov. and Usitatibacter palustris sp. nov., novel members of Usitatibacteraceae fam. nov. within the order Nitrosomonadales isolated from soil.</title>
        <authorList>
            <person name="Huber K.J."/>
            <person name="Neumann-Schaal M."/>
            <person name="Geppert A."/>
            <person name="Luckner M."/>
            <person name="Wanner G."/>
            <person name="Overmann J."/>
        </authorList>
    </citation>
    <scope>NUCLEOTIDE SEQUENCE [LARGE SCALE GENOMIC DNA]</scope>
    <source>
        <strain evidence="4 5">0125_3</strain>
    </source>
</reference>
<evidence type="ECO:0000256" key="1">
    <source>
        <dbReference type="ARBA" id="ARBA00004442"/>
    </source>
</evidence>
<feature type="domain" description="Outer membrane protein OmpA-like transmembrane" evidence="3">
    <location>
        <begin position="28"/>
        <end position="230"/>
    </location>
</feature>
<dbReference type="AlphaFoldDB" id="A0A6M4GUG7"/>
<dbReference type="InterPro" id="IPR011250">
    <property type="entry name" value="OMP/PagP_B-barrel"/>
</dbReference>
<sequence>MIKKTRTLIAAAVLSAALPAAAQQQPDTGWYFGLGAGQAKTGDDFVSNRENSVQNASNFRTSFDDKDTAWKAFGGYRFGPNLALEGSYFDFGSISAQTAFDNVGGPGGTIATNRDVKGFAIDLVVAAPLGERFSVFGRVGAYRAQADATIVISGDAVFSDGEGGNSRSKSSHNSNWKAGVGFDWKFMPNAALRLEYERYFEVGNAFAIGTRNGTGEADVDVVTIGAMYRF</sequence>
<dbReference type="EMBL" id="CP053069">
    <property type="protein sequence ID" value="QJR09973.1"/>
    <property type="molecule type" value="Genomic_DNA"/>
</dbReference>
<keyword evidence="2" id="KW-0732">Signal</keyword>
<dbReference type="KEGG" id="uru:DSM104443_01024"/>
<accession>A0A6M4GUG7</accession>
<dbReference type="RefSeq" id="WP_171090132.1">
    <property type="nucleotide sequence ID" value="NZ_CP053069.1"/>
</dbReference>
<dbReference type="InterPro" id="IPR000498">
    <property type="entry name" value="OmpA-like_TM_dom"/>
</dbReference>
<dbReference type="SUPFAM" id="SSF56925">
    <property type="entry name" value="OMPA-like"/>
    <property type="match status" value="1"/>
</dbReference>
<organism evidence="4 5">
    <name type="scientific">Usitatibacter rugosus</name>
    <dbReference type="NCBI Taxonomy" id="2732067"/>
    <lineage>
        <taxon>Bacteria</taxon>
        <taxon>Pseudomonadati</taxon>
        <taxon>Pseudomonadota</taxon>
        <taxon>Betaproteobacteria</taxon>
        <taxon>Nitrosomonadales</taxon>
        <taxon>Usitatibacteraceae</taxon>
        <taxon>Usitatibacter</taxon>
    </lineage>
</organism>
<keyword evidence="5" id="KW-1185">Reference proteome</keyword>
<evidence type="ECO:0000259" key="3">
    <source>
        <dbReference type="Pfam" id="PF01389"/>
    </source>
</evidence>
<feature type="signal peptide" evidence="2">
    <location>
        <begin position="1"/>
        <end position="22"/>
    </location>
</feature>
<evidence type="ECO:0000313" key="4">
    <source>
        <dbReference type="EMBL" id="QJR09973.1"/>
    </source>
</evidence>
<evidence type="ECO:0000313" key="5">
    <source>
        <dbReference type="Proteomes" id="UP000501534"/>
    </source>
</evidence>
<evidence type="ECO:0000256" key="2">
    <source>
        <dbReference type="SAM" id="SignalP"/>
    </source>
</evidence>